<keyword evidence="2" id="KW-1185">Reference proteome</keyword>
<reference evidence="2" key="1">
    <citation type="submission" date="2017-09" db="EMBL/GenBank/DDBJ databases">
        <authorList>
            <person name="Varghese N."/>
            <person name="Submissions S."/>
        </authorList>
    </citation>
    <scope>NUCLEOTIDE SEQUENCE [LARGE SCALE GENOMIC DNA]</scope>
    <source>
        <strain evidence="2">CGMCC 1.12461</strain>
    </source>
</reference>
<gene>
    <name evidence="1" type="ORF">SAMN06297280_3437</name>
</gene>
<dbReference type="OrthoDB" id="6241322at2"/>
<name>A0A285JGQ5_9GAMM</name>
<organism evidence="1 2">
    <name type="scientific">Arsukibacterium tuosuense</name>
    <dbReference type="NCBI Taxonomy" id="1323745"/>
    <lineage>
        <taxon>Bacteria</taxon>
        <taxon>Pseudomonadati</taxon>
        <taxon>Pseudomonadota</taxon>
        <taxon>Gammaproteobacteria</taxon>
        <taxon>Chromatiales</taxon>
        <taxon>Chromatiaceae</taxon>
        <taxon>Arsukibacterium</taxon>
    </lineage>
</organism>
<dbReference type="RefSeq" id="WP_097112619.1">
    <property type="nucleotide sequence ID" value="NZ_OBEB01000008.1"/>
</dbReference>
<dbReference type="AlphaFoldDB" id="A0A285JGQ5"/>
<sequence length="95" mass="10927">MINVDTLPAIQQIQAERDLSRLVRNHTEVLLSVFEIAPEGTGLISLFGSGMEFTNKEALRVWVRKTLLDHSHYVSLPTLRDMLEKKLMSFSKDWL</sequence>
<proteinExistence type="predicted"/>
<accession>A0A285JGQ5</accession>
<dbReference type="EMBL" id="OBEB01000008">
    <property type="protein sequence ID" value="SNY58566.1"/>
    <property type="molecule type" value="Genomic_DNA"/>
</dbReference>
<dbReference type="Proteomes" id="UP000219353">
    <property type="component" value="Unassembled WGS sequence"/>
</dbReference>
<protein>
    <submittedName>
        <fullName evidence="1">Uncharacterized protein</fullName>
    </submittedName>
</protein>
<evidence type="ECO:0000313" key="1">
    <source>
        <dbReference type="EMBL" id="SNY58566.1"/>
    </source>
</evidence>
<evidence type="ECO:0000313" key="2">
    <source>
        <dbReference type="Proteomes" id="UP000219353"/>
    </source>
</evidence>